<dbReference type="RefSeq" id="WP_194555547.1">
    <property type="nucleotide sequence ID" value="NZ_JADKMY010000001.1"/>
</dbReference>
<organism evidence="3 4">
    <name type="scientific">Corynebacterium suicordis DSM 45110</name>
    <dbReference type="NCBI Taxonomy" id="1121369"/>
    <lineage>
        <taxon>Bacteria</taxon>
        <taxon>Bacillati</taxon>
        <taxon>Actinomycetota</taxon>
        <taxon>Actinomycetes</taxon>
        <taxon>Mycobacteriales</taxon>
        <taxon>Corynebacteriaceae</taxon>
        <taxon>Corynebacterium</taxon>
    </lineage>
</organism>
<evidence type="ECO:0008006" key="5">
    <source>
        <dbReference type="Google" id="ProtNLM"/>
    </source>
</evidence>
<reference evidence="3 4" key="1">
    <citation type="submission" date="2020-10" db="EMBL/GenBank/DDBJ databases">
        <title>Novel species in genus Corynebacterium.</title>
        <authorList>
            <person name="Zhang G."/>
        </authorList>
    </citation>
    <scope>NUCLEOTIDE SEQUENCE [LARGE SCALE GENOMIC DNA]</scope>
    <source>
        <strain evidence="3 4">DSM 45110</strain>
    </source>
</reference>
<gene>
    <name evidence="3" type="ORF">IRY30_00970</name>
</gene>
<dbReference type="EMBL" id="JADKMY010000001">
    <property type="protein sequence ID" value="MBF4552654.1"/>
    <property type="molecule type" value="Genomic_DNA"/>
</dbReference>
<feature type="signal peptide" evidence="2">
    <location>
        <begin position="1"/>
        <end position="22"/>
    </location>
</feature>
<accession>A0ABR9ZI63</accession>
<protein>
    <recommendedName>
        <fullName evidence="5">Secreted protein</fullName>
    </recommendedName>
</protein>
<evidence type="ECO:0000313" key="4">
    <source>
        <dbReference type="Proteomes" id="UP000635902"/>
    </source>
</evidence>
<dbReference type="PROSITE" id="PS51257">
    <property type="entry name" value="PROKAR_LIPOPROTEIN"/>
    <property type="match status" value="1"/>
</dbReference>
<evidence type="ECO:0000256" key="1">
    <source>
        <dbReference type="SAM" id="MobiDB-lite"/>
    </source>
</evidence>
<dbReference type="Proteomes" id="UP000635902">
    <property type="component" value="Unassembled WGS sequence"/>
</dbReference>
<evidence type="ECO:0000256" key="2">
    <source>
        <dbReference type="SAM" id="SignalP"/>
    </source>
</evidence>
<keyword evidence="4" id="KW-1185">Reference proteome</keyword>
<comment type="caution">
    <text evidence="3">The sequence shown here is derived from an EMBL/GenBank/DDBJ whole genome shotgun (WGS) entry which is preliminary data.</text>
</comment>
<feature type="chain" id="PRO_5046308183" description="Secreted protein" evidence="2">
    <location>
        <begin position="23"/>
        <end position="224"/>
    </location>
</feature>
<keyword evidence="2" id="KW-0732">Signal</keyword>
<evidence type="ECO:0000313" key="3">
    <source>
        <dbReference type="EMBL" id="MBF4552654.1"/>
    </source>
</evidence>
<proteinExistence type="predicted"/>
<feature type="compositionally biased region" description="Low complexity" evidence="1">
    <location>
        <begin position="30"/>
        <end position="59"/>
    </location>
</feature>
<sequence>MSQKTRACALMTIPVLALFATACTADEQSEGTSETVSSASSNSEAPQPTTATSSAAAVPEESESAESDAPGADAVALVGMSEVNSMMFTGNGSGTLAGTRFSTPDGSVKCHITVSAACVVNPHGPWPEEDRANDGSVSGEPSVIGWHEAAQAPFGEKPKTWVQQGTWPNTGASLPMEAGNKIEVTVSFEGPISSVTCGVLDDSTMVCVAGEHGFKVSPTAYENW</sequence>
<feature type="region of interest" description="Disordered" evidence="1">
    <location>
        <begin position="28"/>
        <end position="71"/>
    </location>
</feature>
<name>A0ABR9ZI63_9CORY</name>